<feature type="domain" description="ABC transporter" evidence="10">
    <location>
        <begin position="6"/>
        <end position="242"/>
    </location>
</feature>
<evidence type="ECO:0000256" key="3">
    <source>
        <dbReference type="ARBA" id="ARBA00022475"/>
    </source>
</evidence>
<proteinExistence type="predicted"/>
<name>A0A177KXF7_9BACI</name>
<dbReference type="Gene3D" id="3.40.50.300">
    <property type="entry name" value="P-loop containing nucleotide triphosphate hydrolases"/>
    <property type="match status" value="1"/>
</dbReference>
<evidence type="ECO:0000256" key="9">
    <source>
        <dbReference type="ARBA" id="ARBA00023136"/>
    </source>
</evidence>
<organism evidence="11 12">
    <name type="scientific">Domibacillus aminovorans</name>
    <dbReference type="NCBI Taxonomy" id="29332"/>
    <lineage>
        <taxon>Bacteria</taxon>
        <taxon>Bacillati</taxon>
        <taxon>Bacillota</taxon>
        <taxon>Bacilli</taxon>
        <taxon>Bacillales</taxon>
        <taxon>Bacillaceae</taxon>
        <taxon>Domibacillus</taxon>
    </lineage>
</organism>
<keyword evidence="3" id="KW-1003">Cell membrane</keyword>
<dbReference type="InterPro" id="IPR003439">
    <property type="entry name" value="ABC_transporter-like_ATP-bd"/>
</dbReference>
<dbReference type="InterPro" id="IPR027417">
    <property type="entry name" value="P-loop_NTPase"/>
</dbReference>
<dbReference type="EMBL" id="LQWZ01000012">
    <property type="protein sequence ID" value="OAH57826.1"/>
    <property type="molecule type" value="Genomic_DNA"/>
</dbReference>
<dbReference type="FunFam" id="3.40.50.300:FF:000134">
    <property type="entry name" value="Iron-enterobactin ABC transporter ATP-binding protein"/>
    <property type="match status" value="1"/>
</dbReference>
<gene>
    <name evidence="11" type="ORF">AWH48_02095</name>
</gene>
<dbReference type="Pfam" id="PF00005">
    <property type="entry name" value="ABC_tran"/>
    <property type="match status" value="1"/>
</dbReference>
<evidence type="ECO:0000256" key="8">
    <source>
        <dbReference type="ARBA" id="ARBA00023065"/>
    </source>
</evidence>
<accession>A0A177KXF7</accession>
<dbReference type="InterPro" id="IPR017871">
    <property type="entry name" value="ABC_transporter-like_CS"/>
</dbReference>
<dbReference type="SMART" id="SM00382">
    <property type="entry name" value="AAA"/>
    <property type="match status" value="1"/>
</dbReference>
<dbReference type="GO" id="GO:0016887">
    <property type="term" value="F:ATP hydrolysis activity"/>
    <property type="evidence" value="ECO:0007669"/>
    <property type="project" value="InterPro"/>
</dbReference>
<dbReference type="RefSeq" id="WP_063974747.1">
    <property type="nucleotide sequence ID" value="NZ_LQWZ01000012.1"/>
</dbReference>
<dbReference type="PANTHER" id="PTHR42771">
    <property type="entry name" value="IRON(3+)-HYDROXAMATE IMPORT ATP-BINDING PROTEIN FHUC"/>
    <property type="match status" value="1"/>
</dbReference>
<dbReference type="InterPro" id="IPR003593">
    <property type="entry name" value="AAA+_ATPase"/>
</dbReference>
<dbReference type="PANTHER" id="PTHR42771:SF4">
    <property type="entry name" value="IRON(3+)-HYDROXAMATE IMPORT ATP-BINDING PROTEIN FHUC"/>
    <property type="match status" value="1"/>
</dbReference>
<dbReference type="Proteomes" id="UP000077271">
    <property type="component" value="Unassembled WGS sequence"/>
</dbReference>
<comment type="subcellular location">
    <subcellularLocation>
        <location evidence="1">Cell membrane</location>
        <topology evidence="1">Peripheral membrane protein</topology>
    </subcellularLocation>
</comment>
<reference evidence="11 12" key="1">
    <citation type="submission" date="2016-01" db="EMBL/GenBank/DDBJ databases">
        <title>Investigation of taxonomic status of Bacillus aminovorans.</title>
        <authorList>
            <person name="Verma A."/>
            <person name="Pal Y."/>
            <person name="Krishnamurthi S."/>
        </authorList>
    </citation>
    <scope>NUCLEOTIDE SEQUENCE [LARGE SCALE GENOMIC DNA]</scope>
    <source>
        <strain evidence="11 12">DSM 4337</strain>
    </source>
</reference>
<evidence type="ECO:0000256" key="2">
    <source>
        <dbReference type="ARBA" id="ARBA00022448"/>
    </source>
</evidence>
<keyword evidence="5" id="KW-0547">Nucleotide-binding</keyword>
<keyword evidence="8" id="KW-0406">Ion transport</keyword>
<keyword evidence="9" id="KW-0472">Membrane</keyword>
<dbReference type="GO" id="GO:0005524">
    <property type="term" value="F:ATP binding"/>
    <property type="evidence" value="ECO:0007669"/>
    <property type="project" value="UniProtKB-KW"/>
</dbReference>
<dbReference type="GO" id="GO:0005886">
    <property type="term" value="C:plasma membrane"/>
    <property type="evidence" value="ECO:0007669"/>
    <property type="project" value="UniProtKB-SubCell"/>
</dbReference>
<keyword evidence="6" id="KW-0067">ATP-binding</keyword>
<comment type="caution">
    <text evidence="11">The sequence shown here is derived from an EMBL/GenBank/DDBJ whole genome shotgun (WGS) entry which is preliminary data.</text>
</comment>
<keyword evidence="2" id="KW-0813">Transport</keyword>
<dbReference type="PROSITE" id="PS00211">
    <property type="entry name" value="ABC_TRANSPORTER_1"/>
    <property type="match status" value="1"/>
</dbReference>
<protein>
    <recommendedName>
        <fullName evidence="10">ABC transporter domain-containing protein</fullName>
    </recommendedName>
</protein>
<dbReference type="InterPro" id="IPR051535">
    <property type="entry name" value="Siderophore_ABC-ATPase"/>
</dbReference>
<evidence type="ECO:0000256" key="6">
    <source>
        <dbReference type="ARBA" id="ARBA00022840"/>
    </source>
</evidence>
<evidence type="ECO:0000313" key="11">
    <source>
        <dbReference type="EMBL" id="OAH57826.1"/>
    </source>
</evidence>
<dbReference type="CDD" id="cd03214">
    <property type="entry name" value="ABC_Iron-Siderophores_B12_Hemin"/>
    <property type="match status" value="1"/>
</dbReference>
<dbReference type="GO" id="GO:0006826">
    <property type="term" value="P:iron ion transport"/>
    <property type="evidence" value="ECO:0007669"/>
    <property type="project" value="UniProtKB-KW"/>
</dbReference>
<keyword evidence="4" id="KW-0410">Iron transport</keyword>
<evidence type="ECO:0000256" key="1">
    <source>
        <dbReference type="ARBA" id="ARBA00004202"/>
    </source>
</evidence>
<sequence length="260" mass="28811">MSQQDIHLQDIGISFGQKEAVKSFTATIKEGKITVLLGPNGCGKSTLLKVVSNIVTPQTGEILLGDTLISKLSPKTLAKKMALLPQVYDASIRITVEELVEQGRYPHMGAIGMLRKQDHVAIGKAMELTSVTHLKNKSLEYLSGGERQRAWLALALAQETPIILLDEPTTFLDIQHQLSMLELVKKINKDETKTIVLVLHDLNQALQYADEILLMKNGSLYLGGTPKKVLNSKTIKDVYNVKVSLIEDVQSKRSFILPYH</sequence>
<dbReference type="OrthoDB" id="9787851at2"/>
<dbReference type="SUPFAM" id="SSF52540">
    <property type="entry name" value="P-loop containing nucleoside triphosphate hydrolases"/>
    <property type="match status" value="1"/>
</dbReference>
<evidence type="ECO:0000256" key="5">
    <source>
        <dbReference type="ARBA" id="ARBA00022741"/>
    </source>
</evidence>
<dbReference type="PROSITE" id="PS50893">
    <property type="entry name" value="ABC_TRANSPORTER_2"/>
    <property type="match status" value="1"/>
</dbReference>
<evidence type="ECO:0000259" key="10">
    <source>
        <dbReference type="PROSITE" id="PS50893"/>
    </source>
</evidence>
<evidence type="ECO:0000313" key="12">
    <source>
        <dbReference type="Proteomes" id="UP000077271"/>
    </source>
</evidence>
<evidence type="ECO:0000256" key="7">
    <source>
        <dbReference type="ARBA" id="ARBA00023004"/>
    </source>
</evidence>
<keyword evidence="7" id="KW-0408">Iron</keyword>
<evidence type="ECO:0000256" key="4">
    <source>
        <dbReference type="ARBA" id="ARBA00022496"/>
    </source>
</evidence>
<dbReference type="AlphaFoldDB" id="A0A177KXF7"/>